<evidence type="ECO:0000313" key="3">
    <source>
        <dbReference type="Proteomes" id="UP000198949"/>
    </source>
</evidence>
<accession>A0A1G6U646</accession>
<organism evidence="2 3">
    <name type="scientific">Glycomyces harbinensis</name>
    <dbReference type="NCBI Taxonomy" id="58114"/>
    <lineage>
        <taxon>Bacteria</taxon>
        <taxon>Bacillati</taxon>
        <taxon>Actinomycetota</taxon>
        <taxon>Actinomycetes</taxon>
        <taxon>Glycomycetales</taxon>
        <taxon>Glycomycetaceae</taxon>
        <taxon>Glycomyces</taxon>
    </lineage>
</organism>
<keyword evidence="3" id="KW-1185">Reference proteome</keyword>
<proteinExistence type="predicted"/>
<dbReference type="Gene3D" id="2.20.110.10">
    <property type="entry name" value="Histone H3 K4-specific methyltransferase SET7/9 N-terminal domain"/>
    <property type="match status" value="2"/>
</dbReference>
<dbReference type="PANTHER" id="PTHR33706">
    <property type="entry name" value="MORN VARIANT REPEAT PROTEIN"/>
    <property type="match status" value="1"/>
</dbReference>
<name>A0A1G6U646_9ACTN</name>
<evidence type="ECO:0000256" key="1">
    <source>
        <dbReference type="SAM" id="MobiDB-lite"/>
    </source>
</evidence>
<dbReference type="STRING" id="58114.SAMN05216270_103335"/>
<feature type="region of interest" description="Disordered" evidence="1">
    <location>
        <begin position="1"/>
        <end position="33"/>
    </location>
</feature>
<dbReference type="RefSeq" id="WP_218125123.1">
    <property type="nucleotide sequence ID" value="NZ_FNAD01000003.1"/>
</dbReference>
<feature type="compositionally biased region" description="Basic and acidic residues" evidence="1">
    <location>
        <begin position="16"/>
        <end position="32"/>
    </location>
</feature>
<evidence type="ECO:0000313" key="2">
    <source>
        <dbReference type="EMBL" id="SDD36684.1"/>
    </source>
</evidence>
<dbReference type="EMBL" id="FNAD01000003">
    <property type="protein sequence ID" value="SDD36684.1"/>
    <property type="molecule type" value="Genomic_DNA"/>
</dbReference>
<sequence length="141" mass="16136">MDAQDAPDPETMPNALDDRGRKTGPWAERDAHGGFMTGEYVEGVREGVWRHFADDGRLRSVGPFEAGAVHGHWNWWRANGERLQSGGFDREEKHGLWERWTAEGVLIDRGEYDHGKKVGEWTVYNPDGSVEKTTKHRHRRA</sequence>
<dbReference type="AlphaFoldDB" id="A0A1G6U646"/>
<protein>
    <submittedName>
        <fullName evidence="2">MORN repeat variant</fullName>
    </submittedName>
</protein>
<gene>
    <name evidence="2" type="ORF">SAMN05216270_103335</name>
</gene>
<dbReference type="SUPFAM" id="SSF82185">
    <property type="entry name" value="Histone H3 K4-specific methyltransferase SET7/9 N-terminal domain"/>
    <property type="match status" value="1"/>
</dbReference>
<dbReference type="Proteomes" id="UP000198949">
    <property type="component" value="Unassembled WGS sequence"/>
</dbReference>
<reference evidence="3" key="1">
    <citation type="submission" date="2016-10" db="EMBL/GenBank/DDBJ databases">
        <authorList>
            <person name="Varghese N."/>
            <person name="Submissions S."/>
        </authorList>
    </citation>
    <scope>NUCLEOTIDE SEQUENCE [LARGE SCALE GENOMIC DNA]</scope>
    <source>
        <strain evidence="3">CGMCC 4.3516</strain>
    </source>
</reference>
<dbReference type="PANTHER" id="PTHR33706:SF1">
    <property type="entry name" value="TPR REPEAT PROTEIN"/>
    <property type="match status" value="1"/>
</dbReference>